<dbReference type="GO" id="GO:0004359">
    <property type="term" value="F:glutaminase activity"/>
    <property type="evidence" value="ECO:0007669"/>
    <property type="project" value="InterPro"/>
</dbReference>
<evidence type="ECO:0000256" key="1">
    <source>
        <dbReference type="ARBA" id="ARBA00004790"/>
    </source>
</evidence>
<evidence type="ECO:0000313" key="9">
    <source>
        <dbReference type="Proteomes" id="UP000294835"/>
    </source>
</evidence>
<accession>A0A4R2PZR8</accession>
<evidence type="ECO:0000313" key="8">
    <source>
        <dbReference type="EMBL" id="TCP41793.1"/>
    </source>
</evidence>
<comment type="caution">
    <text evidence="8">The sequence shown here is derived from an EMBL/GenBank/DDBJ whole genome shotgun (WGS) entry which is preliminary data.</text>
</comment>
<evidence type="ECO:0000256" key="5">
    <source>
        <dbReference type="ARBA" id="ARBA00023027"/>
    </source>
</evidence>
<evidence type="ECO:0000256" key="4">
    <source>
        <dbReference type="ARBA" id="ARBA00022840"/>
    </source>
</evidence>
<feature type="region of interest" description="Disordered" evidence="6">
    <location>
        <begin position="302"/>
        <end position="336"/>
    </location>
</feature>
<dbReference type="CDD" id="cd00553">
    <property type="entry name" value="NAD_synthase"/>
    <property type="match status" value="1"/>
</dbReference>
<dbReference type="Gene3D" id="3.40.50.620">
    <property type="entry name" value="HUPs"/>
    <property type="match status" value="1"/>
</dbReference>
<dbReference type="GO" id="GO:0005524">
    <property type="term" value="F:ATP binding"/>
    <property type="evidence" value="ECO:0007669"/>
    <property type="project" value="UniProtKB-KW"/>
</dbReference>
<dbReference type="Proteomes" id="UP000294835">
    <property type="component" value="Unassembled WGS sequence"/>
</dbReference>
<keyword evidence="9" id="KW-1185">Reference proteome</keyword>
<protein>
    <submittedName>
        <fullName evidence="8">NH(3)-dependent NAD(+) synthetase</fullName>
    </submittedName>
</protein>
<dbReference type="GO" id="GO:0009435">
    <property type="term" value="P:NAD+ biosynthetic process"/>
    <property type="evidence" value="ECO:0007669"/>
    <property type="project" value="InterPro"/>
</dbReference>
<gene>
    <name evidence="8" type="ORF">EV662_104137</name>
</gene>
<dbReference type="InterPro" id="IPR003694">
    <property type="entry name" value="NAD_synthase"/>
</dbReference>
<dbReference type="GO" id="GO:0005737">
    <property type="term" value="C:cytoplasm"/>
    <property type="evidence" value="ECO:0007669"/>
    <property type="project" value="InterPro"/>
</dbReference>
<feature type="domain" description="NAD/GMP synthase" evidence="7">
    <location>
        <begin position="172"/>
        <end position="301"/>
    </location>
</feature>
<dbReference type="EMBL" id="SLXP01000004">
    <property type="protein sequence ID" value="TCP41793.1"/>
    <property type="molecule type" value="Genomic_DNA"/>
</dbReference>
<keyword evidence="4" id="KW-0067">ATP-binding</keyword>
<dbReference type="Pfam" id="PF02540">
    <property type="entry name" value="NAD_synthase"/>
    <property type="match status" value="2"/>
</dbReference>
<comment type="pathway">
    <text evidence="1">Cofactor biosynthesis; NAD(+) biosynthesis.</text>
</comment>
<keyword evidence="3" id="KW-0547">Nucleotide-binding</keyword>
<evidence type="ECO:0000256" key="6">
    <source>
        <dbReference type="SAM" id="MobiDB-lite"/>
    </source>
</evidence>
<evidence type="ECO:0000256" key="3">
    <source>
        <dbReference type="ARBA" id="ARBA00022741"/>
    </source>
</evidence>
<dbReference type="RefSeq" id="WP_165915558.1">
    <property type="nucleotide sequence ID" value="NZ_SLXP01000004.1"/>
</dbReference>
<dbReference type="InterPro" id="IPR022310">
    <property type="entry name" value="NAD/GMP_synthase"/>
</dbReference>
<dbReference type="SUPFAM" id="SSF52402">
    <property type="entry name" value="Adenine nucleotide alpha hydrolases-like"/>
    <property type="match status" value="1"/>
</dbReference>
<dbReference type="AlphaFoldDB" id="A0A4R2PZR8"/>
<evidence type="ECO:0000256" key="2">
    <source>
        <dbReference type="ARBA" id="ARBA00022598"/>
    </source>
</evidence>
<dbReference type="GO" id="GO:0003952">
    <property type="term" value="F:NAD+ synthase (glutamine-hydrolyzing) activity"/>
    <property type="evidence" value="ECO:0007669"/>
    <property type="project" value="InterPro"/>
</dbReference>
<proteinExistence type="predicted"/>
<keyword evidence="5" id="KW-0520">NAD</keyword>
<sequence>MGQELDIDCDLAIDRLVEALRARVAQTGGEGLLLGLSGGLDSSVLAALAVRALGPSRVHVAYLYDRDSDPLIGAHARDVAEGLGLRLERRDITAAMRAQGIYKPLFIRLLSLWAPLNPLIQRSYALLTGESAFKATLRVGAGETLRPWPRRALFAATIAHVDRGFTARHVFRRTLLEQRAAEERLTLVGAANRSELEVGWFVKGGIDDLPFQPMTGLFKTQVRQLAFALGLPDRVCRQTPSPDMAKGITDEIGIGHLYDVVDLIIDADDRGLPDETLERAGIPAAEIADVRALRRLSGWKRAGMQEPPPVSGRFDGPLRRGGGTGPRAAAGLATPA</sequence>
<organism evidence="8 9">
    <name type="scientific">Rhodovulum marinum</name>
    <dbReference type="NCBI Taxonomy" id="320662"/>
    <lineage>
        <taxon>Bacteria</taxon>
        <taxon>Pseudomonadati</taxon>
        <taxon>Pseudomonadota</taxon>
        <taxon>Alphaproteobacteria</taxon>
        <taxon>Rhodobacterales</taxon>
        <taxon>Paracoccaceae</taxon>
        <taxon>Rhodovulum</taxon>
    </lineage>
</organism>
<dbReference type="PANTHER" id="PTHR23090:SF9">
    <property type="entry name" value="GLUTAMINE-DEPENDENT NAD(+) SYNTHETASE"/>
    <property type="match status" value="1"/>
</dbReference>
<feature type="compositionally biased region" description="Low complexity" evidence="6">
    <location>
        <begin position="326"/>
        <end position="336"/>
    </location>
</feature>
<dbReference type="InterPro" id="IPR014729">
    <property type="entry name" value="Rossmann-like_a/b/a_fold"/>
</dbReference>
<keyword evidence="2" id="KW-0436">Ligase</keyword>
<dbReference type="PANTHER" id="PTHR23090">
    <property type="entry name" value="NH 3 /GLUTAMINE-DEPENDENT NAD + SYNTHETASE"/>
    <property type="match status" value="1"/>
</dbReference>
<evidence type="ECO:0000259" key="7">
    <source>
        <dbReference type="Pfam" id="PF02540"/>
    </source>
</evidence>
<reference evidence="8 9" key="1">
    <citation type="submission" date="2019-03" db="EMBL/GenBank/DDBJ databases">
        <title>Genomic Encyclopedia of Type Strains, Phase IV (KMG-IV): sequencing the most valuable type-strain genomes for metagenomic binning, comparative biology and taxonomic classification.</title>
        <authorList>
            <person name="Goeker M."/>
        </authorList>
    </citation>
    <scope>NUCLEOTIDE SEQUENCE [LARGE SCALE GENOMIC DNA]</scope>
    <source>
        <strain evidence="8 9">DSM 18063</strain>
    </source>
</reference>
<name>A0A4R2PZR8_9RHOB</name>
<feature type="domain" description="NAD/GMP synthase" evidence="7">
    <location>
        <begin position="13"/>
        <end position="98"/>
    </location>
</feature>